<dbReference type="InterPro" id="IPR024983">
    <property type="entry name" value="CHAT_dom"/>
</dbReference>
<dbReference type="Pfam" id="PF12770">
    <property type="entry name" value="CHAT"/>
    <property type="match status" value="1"/>
</dbReference>
<comment type="caution">
    <text evidence="2">The sequence shown here is derived from an EMBL/GenBank/DDBJ whole genome shotgun (WGS) entry which is preliminary data.</text>
</comment>
<proteinExistence type="predicted"/>
<sequence>MGEFDQLVASIRNTPGREDFLKPLSFDKLSQAATDGPVILVNCSEARSDVIIVFANRVPSIINLDASFRETALHIHKRYLNARGEAMKERVSDVFSTTLGEISKALWDMVVADVVAELKKCGVPEGSRIWWCPTSFLTALPFHAAGRGRKPKNANGGERPKGFLVDYYISSYTPTLKALIDARQSLPATSPQPPKILIVAQTNDAKLISAREELSVLEHQFANLNRAVLDNDTATTTSDEVSTSKRPKPHT</sequence>
<keyword evidence="3" id="KW-1185">Reference proteome</keyword>
<protein>
    <recommendedName>
        <fullName evidence="1">CHAT domain-containing protein</fullName>
    </recommendedName>
</protein>
<evidence type="ECO:0000259" key="1">
    <source>
        <dbReference type="Pfam" id="PF12770"/>
    </source>
</evidence>
<dbReference type="Proteomes" id="UP001556367">
    <property type="component" value="Unassembled WGS sequence"/>
</dbReference>
<organism evidence="2 3">
    <name type="scientific">Hohenbuehelia grisea</name>
    <dbReference type="NCBI Taxonomy" id="104357"/>
    <lineage>
        <taxon>Eukaryota</taxon>
        <taxon>Fungi</taxon>
        <taxon>Dikarya</taxon>
        <taxon>Basidiomycota</taxon>
        <taxon>Agaricomycotina</taxon>
        <taxon>Agaricomycetes</taxon>
        <taxon>Agaricomycetidae</taxon>
        <taxon>Agaricales</taxon>
        <taxon>Pleurotineae</taxon>
        <taxon>Pleurotaceae</taxon>
        <taxon>Hohenbuehelia</taxon>
    </lineage>
</organism>
<name>A0ABR3JHV5_9AGAR</name>
<dbReference type="EMBL" id="JASNQZ010000007">
    <property type="protein sequence ID" value="KAL0955309.1"/>
    <property type="molecule type" value="Genomic_DNA"/>
</dbReference>
<feature type="domain" description="CHAT" evidence="1">
    <location>
        <begin position="102"/>
        <end position="234"/>
    </location>
</feature>
<accession>A0ABR3JHV5</accession>
<evidence type="ECO:0000313" key="3">
    <source>
        <dbReference type="Proteomes" id="UP001556367"/>
    </source>
</evidence>
<gene>
    <name evidence="2" type="ORF">HGRIS_004195</name>
</gene>
<evidence type="ECO:0000313" key="2">
    <source>
        <dbReference type="EMBL" id="KAL0955309.1"/>
    </source>
</evidence>
<reference evidence="3" key="1">
    <citation type="submission" date="2024-06" db="EMBL/GenBank/DDBJ databases">
        <title>Multi-omics analyses provide insights into the biosynthesis of the anticancer antibiotic pleurotin in Hohenbuehelia grisea.</title>
        <authorList>
            <person name="Weaver J.A."/>
            <person name="Alberti F."/>
        </authorList>
    </citation>
    <scope>NUCLEOTIDE SEQUENCE [LARGE SCALE GENOMIC DNA]</scope>
    <source>
        <strain evidence="3">T-177</strain>
    </source>
</reference>